<reference evidence="2" key="1">
    <citation type="submission" date="2013-01" db="EMBL/GenBank/DDBJ databases">
        <title>Draft Genome Sequence of a Mulberry Tree, Morus notabilis C.K. Schneid.</title>
        <authorList>
            <person name="He N."/>
            <person name="Zhao S."/>
        </authorList>
    </citation>
    <scope>NUCLEOTIDE SEQUENCE</scope>
</reference>
<name>W9QD49_9ROSA</name>
<sequence length="126" mass="14598">MVKSQKLATIRGMNRNWNLRQVEFEARKFEAQRRRSIGEGERIRGGSVFFELWGEIGNLRSLGAQHLAKGLESGSVRTRTLMEVWIRRGKADLKRLYDAFSLSVNNSFEFRAGHWLTVSETRFFGC</sequence>
<organism evidence="1 2">
    <name type="scientific">Morus notabilis</name>
    <dbReference type="NCBI Taxonomy" id="981085"/>
    <lineage>
        <taxon>Eukaryota</taxon>
        <taxon>Viridiplantae</taxon>
        <taxon>Streptophyta</taxon>
        <taxon>Embryophyta</taxon>
        <taxon>Tracheophyta</taxon>
        <taxon>Spermatophyta</taxon>
        <taxon>Magnoliopsida</taxon>
        <taxon>eudicotyledons</taxon>
        <taxon>Gunneridae</taxon>
        <taxon>Pentapetalae</taxon>
        <taxon>rosids</taxon>
        <taxon>fabids</taxon>
        <taxon>Rosales</taxon>
        <taxon>Moraceae</taxon>
        <taxon>Moreae</taxon>
        <taxon>Morus</taxon>
    </lineage>
</organism>
<keyword evidence="2" id="KW-1185">Reference proteome</keyword>
<dbReference type="Proteomes" id="UP000030645">
    <property type="component" value="Unassembled WGS sequence"/>
</dbReference>
<protein>
    <submittedName>
        <fullName evidence="1">Uncharacterized protein</fullName>
    </submittedName>
</protein>
<accession>W9QD49</accession>
<dbReference type="AlphaFoldDB" id="W9QD49"/>
<proteinExistence type="predicted"/>
<evidence type="ECO:0000313" key="1">
    <source>
        <dbReference type="EMBL" id="EXB28990.1"/>
    </source>
</evidence>
<evidence type="ECO:0000313" key="2">
    <source>
        <dbReference type="Proteomes" id="UP000030645"/>
    </source>
</evidence>
<gene>
    <name evidence="1" type="ORF">L484_018406</name>
</gene>
<dbReference type="EMBL" id="KE343428">
    <property type="protein sequence ID" value="EXB28990.1"/>
    <property type="molecule type" value="Genomic_DNA"/>
</dbReference>